<dbReference type="PROSITE" id="PS51387">
    <property type="entry name" value="FAD_PCMH"/>
    <property type="match status" value="1"/>
</dbReference>
<proteinExistence type="predicted"/>
<name>A0A157ZKV9_9BURK</name>
<dbReference type="OrthoDB" id="9793944at2"/>
<dbReference type="STRING" id="1777140.AWB79_01083"/>
<organism evidence="3 4">
    <name type="scientific">Caballeronia hypogeia</name>
    <dbReference type="NCBI Taxonomy" id="1777140"/>
    <lineage>
        <taxon>Bacteria</taxon>
        <taxon>Pseudomonadati</taxon>
        <taxon>Pseudomonadota</taxon>
        <taxon>Betaproteobacteria</taxon>
        <taxon>Burkholderiales</taxon>
        <taxon>Burkholderiaceae</taxon>
        <taxon>Caballeronia</taxon>
    </lineage>
</organism>
<dbReference type="GO" id="GO:0071949">
    <property type="term" value="F:FAD binding"/>
    <property type="evidence" value="ECO:0007669"/>
    <property type="project" value="InterPro"/>
</dbReference>
<evidence type="ECO:0000259" key="2">
    <source>
        <dbReference type="PROSITE" id="PS51387"/>
    </source>
</evidence>
<sequence length="302" mass="32411">MLTYDEYVSASSLDEAFDALDRIPGARIVAGATDLLPWAREGRAGDVHLPALVDVSAIAELGIVNDAGDRIQVGAAVPLISFEEDARLVAKAQVLGRCAVWFADDQIREQATLGGNIVNASPAGDSLPALLAMNAGLVLVRRVEGALIKRRMMLAEFITGPGKTQLLPREILLRVEFDPTPGYGASFEKVGHRRSLAISTVCMAALARLDANGAIDDVRVAIGAVGPVPERLVDAERALAGTQPDAANVREIAEQTADRVRSRSRQAYRREVLVNFVERGLIDALRRAGASIERLEKEMSNV</sequence>
<evidence type="ECO:0000313" key="4">
    <source>
        <dbReference type="Proteomes" id="UP000054851"/>
    </source>
</evidence>
<evidence type="ECO:0000313" key="3">
    <source>
        <dbReference type="EMBL" id="SAK46152.1"/>
    </source>
</evidence>
<dbReference type="InterPro" id="IPR036318">
    <property type="entry name" value="FAD-bd_PCMH-like_sf"/>
</dbReference>
<dbReference type="AlphaFoldDB" id="A0A157ZKV9"/>
<dbReference type="InterPro" id="IPR016169">
    <property type="entry name" value="FAD-bd_PCMH_sub2"/>
</dbReference>
<dbReference type="GO" id="GO:0016491">
    <property type="term" value="F:oxidoreductase activity"/>
    <property type="evidence" value="ECO:0007669"/>
    <property type="project" value="InterPro"/>
</dbReference>
<dbReference type="PANTHER" id="PTHR42659:SF9">
    <property type="entry name" value="XANTHINE DEHYDROGENASE FAD-BINDING SUBUNIT XDHB-RELATED"/>
    <property type="match status" value="1"/>
</dbReference>
<dbReference type="Gene3D" id="3.30.43.10">
    <property type="entry name" value="Uridine Diphospho-n-acetylenolpyruvylglucosamine Reductase, domain 2"/>
    <property type="match status" value="1"/>
</dbReference>
<evidence type="ECO:0000256" key="1">
    <source>
        <dbReference type="ARBA" id="ARBA00022827"/>
    </source>
</evidence>
<dbReference type="InterPro" id="IPR002346">
    <property type="entry name" value="Mopterin_DH_FAD-bd"/>
</dbReference>
<dbReference type="Pfam" id="PF00941">
    <property type="entry name" value="FAD_binding_5"/>
    <property type="match status" value="1"/>
</dbReference>
<dbReference type="InterPro" id="IPR005107">
    <property type="entry name" value="CO_DH_flav_C"/>
</dbReference>
<dbReference type="EMBL" id="FCOA02000002">
    <property type="protein sequence ID" value="SAK46152.1"/>
    <property type="molecule type" value="Genomic_DNA"/>
</dbReference>
<keyword evidence="1" id="KW-0285">Flavoprotein</keyword>
<accession>A0A157ZKV9</accession>
<dbReference type="Pfam" id="PF03450">
    <property type="entry name" value="CO_deh_flav_C"/>
    <property type="match status" value="1"/>
</dbReference>
<feature type="domain" description="FAD-binding PCMH-type" evidence="2">
    <location>
        <begin position="1"/>
        <end position="182"/>
    </location>
</feature>
<dbReference type="InterPro" id="IPR016167">
    <property type="entry name" value="FAD-bd_PCMH_sub1"/>
</dbReference>
<dbReference type="InterPro" id="IPR051312">
    <property type="entry name" value="Diverse_Substr_Oxidored"/>
</dbReference>
<reference evidence="3" key="1">
    <citation type="submission" date="2016-01" db="EMBL/GenBank/DDBJ databases">
        <authorList>
            <person name="Peeters C."/>
        </authorList>
    </citation>
    <scope>NUCLEOTIDE SEQUENCE</scope>
    <source>
        <strain evidence="3">LMG 29322</strain>
    </source>
</reference>
<keyword evidence="1" id="KW-0274">FAD</keyword>
<comment type="caution">
    <text evidence="3">The sequence shown here is derived from an EMBL/GenBank/DDBJ whole genome shotgun (WGS) entry which is preliminary data.</text>
</comment>
<gene>
    <name evidence="3" type="ORF">AWB79_01083</name>
</gene>
<dbReference type="RefSeq" id="WP_061166336.1">
    <property type="nucleotide sequence ID" value="NZ_FCOA02000002.1"/>
</dbReference>
<protein>
    <submittedName>
        <fullName evidence="3">Molybdopterin dehydrogenase</fullName>
    </submittedName>
</protein>
<keyword evidence="4" id="KW-1185">Reference proteome</keyword>
<dbReference type="InterPro" id="IPR016166">
    <property type="entry name" value="FAD-bd_PCMH"/>
</dbReference>
<dbReference type="PANTHER" id="PTHR42659">
    <property type="entry name" value="XANTHINE DEHYDROGENASE SUBUNIT C-RELATED"/>
    <property type="match status" value="1"/>
</dbReference>
<dbReference type="Gene3D" id="3.30.465.10">
    <property type="match status" value="1"/>
</dbReference>
<dbReference type="SUPFAM" id="SSF55447">
    <property type="entry name" value="CO dehydrogenase flavoprotein C-terminal domain-like"/>
    <property type="match status" value="1"/>
</dbReference>
<dbReference type="Proteomes" id="UP000054851">
    <property type="component" value="Unassembled WGS sequence"/>
</dbReference>
<dbReference type="Gene3D" id="3.30.390.50">
    <property type="entry name" value="CO dehydrogenase flavoprotein, C-terminal domain"/>
    <property type="match status" value="1"/>
</dbReference>
<dbReference type="SMART" id="SM01092">
    <property type="entry name" value="CO_deh_flav_C"/>
    <property type="match status" value="1"/>
</dbReference>
<dbReference type="InterPro" id="IPR036683">
    <property type="entry name" value="CO_DH_flav_C_dom_sf"/>
</dbReference>
<dbReference type="SUPFAM" id="SSF56176">
    <property type="entry name" value="FAD-binding/transporter-associated domain-like"/>
    <property type="match status" value="1"/>
</dbReference>